<dbReference type="GO" id="GO:1990281">
    <property type="term" value="C:efflux pump complex"/>
    <property type="evidence" value="ECO:0007669"/>
    <property type="project" value="TreeGrafter"/>
</dbReference>
<protein>
    <submittedName>
        <fullName evidence="4">Efflux RND transporter periplasmic adaptor subunit</fullName>
    </submittedName>
</protein>
<dbReference type="Gene3D" id="2.40.30.170">
    <property type="match status" value="1"/>
</dbReference>
<comment type="caution">
    <text evidence="4">The sequence shown here is derived from an EMBL/GenBank/DDBJ whole genome shotgun (WGS) entry which is preliminary data.</text>
</comment>
<dbReference type="InterPro" id="IPR006143">
    <property type="entry name" value="RND_pump_MFP"/>
</dbReference>
<evidence type="ECO:0000313" key="4">
    <source>
        <dbReference type="EMBL" id="RRD01366.1"/>
    </source>
</evidence>
<accession>A0A3P1SXT8</accession>
<dbReference type="Gene3D" id="2.40.50.100">
    <property type="match status" value="1"/>
</dbReference>
<dbReference type="PROSITE" id="PS51257">
    <property type="entry name" value="PROKAR_LIPOPROTEIN"/>
    <property type="match status" value="1"/>
</dbReference>
<dbReference type="NCBIfam" id="TIGR01730">
    <property type="entry name" value="RND_mfp"/>
    <property type="match status" value="1"/>
</dbReference>
<dbReference type="RefSeq" id="WP_124924439.1">
    <property type="nucleotide sequence ID" value="NZ_BMOH01000001.1"/>
</dbReference>
<dbReference type="Proteomes" id="UP000267535">
    <property type="component" value="Unassembled WGS sequence"/>
</dbReference>
<dbReference type="AlphaFoldDB" id="A0A3P1SXT8"/>
<name>A0A3P1SXT8_9GAMM</name>
<dbReference type="PANTHER" id="PTHR30469">
    <property type="entry name" value="MULTIDRUG RESISTANCE PROTEIN MDTA"/>
    <property type="match status" value="1"/>
</dbReference>
<evidence type="ECO:0000256" key="1">
    <source>
        <dbReference type="ARBA" id="ARBA00009477"/>
    </source>
</evidence>
<dbReference type="Gene3D" id="1.10.287.470">
    <property type="entry name" value="Helix hairpin bin"/>
    <property type="match status" value="1"/>
</dbReference>
<evidence type="ECO:0000259" key="3">
    <source>
        <dbReference type="Pfam" id="PF25973"/>
    </source>
</evidence>
<dbReference type="Gene3D" id="2.40.420.20">
    <property type="match status" value="1"/>
</dbReference>
<keyword evidence="5" id="KW-1185">Reference proteome</keyword>
<reference evidence="4 5" key="1">
    <citation type="submission" date="2018-11" db="EMBL/GenBank/DDBJ databases">
        <title>The draft genome sequence of Amphritea balenae JAMM 1525T.</title>
        <authorList>
            <person name="Fang Z."/>
            <person name="Zhang Y."/>
            <person name="Han X."/>
        </authorList>
    </citation>
    <scope>NUCLEOTIDE SEQUENCE [LARGE SCALE GENOMIC DNA]</scope>
    <source>
        <strain evidence="4 5">JAMM 1525</strain>
    </source>
</reference>
<evidence type="ECO:0000256" key="2">
    <source>
        <dbReference type="SAM" id="Coils"/>
    </source>
</evidence>
<dbReference type="Pfam" id="PF25973">
    <property type="entry name" value="BSH_CzcB"/>
    <property type="match status" value="1"/>
</dbReference>
<comment type="similarity">
    <text evidence="1">Belongs to the membrane fusion protein (MFP) (TC 8.A.1) family.</text>
</comment>
<gene>
    <name evidence="4" type="ORF">EHS89_02060</name>
</gene>
<proteinExistence type="inferred from homology"/>
<organism evidence="4 5">
    <name type="scientific">Amphritea balenae</name>
    <dbReference type="NCBI Taxonomy" id="452629"/>
    <lineage>
        <taxon>Bacteria</taxon>
        <taxon>Pseudomonadati</taxon>
        <taxon>Pseudomonadota</taxon>
        <taxon>Gammaproteobacteria</taxon>
        <taxon>Oceanospirillales</taxon>
        <taxon>Oceanospirillaceae</taxon>
        <taxon>Amphritea</taxon>
    </lineage>
</organism>
<feature type="coiled-coil region" evidence="2">
    <location>
        <begin position="102"/>
        <end position="167"/>
    </location>
</feature>
<dbReference type="OrthoDB" id="266524at2"/>
<dbReference type="SUPFAM" id="SSF111369">
    <property type="entry name" value="HlyD-like secretion proteins"/>
    <property type="match status" value="1"/>
</dbReference>
<dbReference type="InterPro" id="IPR058647">
    <property type="entry name" value="BSH_CzcB-like"/>
</dbReference>
<keyword evidence="2" id="KW-0175">Coiled coil</keyword>
<dbReference type="GO" id="GO:0015562">
    <property type="term" value="F:efflux transmembrane transporter activity"/>
    <property type="evidence" value="ECO:0007669"/>
    <property type="project" value="TreeGrafter"/>
</dbReference>
<dbReference type="PANTHER" id="PTHR30469:SF11">
    <property type="entry name" value="BLL4320 PROTEIN"/>
    <property type="match status" value="1"/>
</dbReference>
<dbReference type="EMBL" id="RQXV01000001">
    <property type="protein sequence ID" value="RRD01366.1"/>
    <property type="molecule type" value="Genomic_DNA"/>
</dbReference>
<feature type="domain" description="CzcB-like barrel-sandwich hybrid" evidence="3">
    <location>
        <begin position="72"/>
        <end position="208"/>
    </location>
</feature>
<sequence length="378" mass="41758">MTTYKFAFITIKLVTLTTLSVLLSGCNLNEEEIKNDQPYYHLAQGIKLIQQDGYQVRRQYIGSVQVNQNASIGFELAGKVADIYIDAGEAVTQGTILATQDVQLLNIERKELQAQLRQNQADINLVINNLKRLRTLNSRGYASEQSIDELQARQKALTANRQRISASLNANQLRIEKSTLIAPFDGTISQRHVDRGEVIKAGSPAFTLLQQGGAEVKVGVPVKTLPQLKQQQEISITINKISYPARLITQGSDVNQITRTVQLRFALPANNTAVNGELAYLQLPQQYPQQGFWVPLSALTDTVRGLWTVYQLQPTDDPGLFQLEARNIKVLYSTATDAYITGALHAGNHILAVGTQRLVAGQLVRASLPGEILEVSKQ</sequence>
<evidence type="ECO:0000313" key="5">
    <source>
        <dbReference type="Proteomes" id="UP000267535"/>
    </source>
</evidence>